<feature type="transmembrane region" description="Helical" evidence="8">
    <location>
        <begin position="150"/>
        <end position="171"/>
    </location>
</feature>
<evidence type="ECO:0000313" key="10">
    <source>
        <dbReference type="Proteomes" id="UP000830167"/>
    </source>
</evidence>
<dbReference type="EMBL" id="CP089291">
    <property type="protein sequence ID" value="UOF91958.1"/>
    <property type="molecule type" value="Genomic_DNA"/>
</dbReference>
<dbReference type="RefSeq" id="WP_347438645.1">
    <property type="nucleotide sequence ID" value="NZ_CP089291.1"/>
</dbReference>
<keyword evidence="3" id="KW-0813">Transport</keyword>
<dbReference type="Gene3D" id="1.20.1730.10">
    <property type="entry name" value="Sodium/glucose cotransporter"/>
    <property type="match status" value="1"/>
</dbReference>
<reference evidence="9" key="1">
    <citation type="submission" date="2021-12" db="EMBL/GenBank/DDBJ databases">
        <title>Alicyclobacillaceae gen. nov., sp. nov., isolated from chalcocite enrichment system.</title>
        <authorList>
            <person name="Jiang Z."/>
        </authorList>
    </citation>
    <scope>NUCLEOTIDE SEQUENCE</scope>
    <source>
        <strain evidence="9">MYW30-H2</strain>
    </source>
</reference>
<dbReference type="InterPro" id="IPR001734">
    <property type="entry name" value="Na/solute_symporter"/>
</dbReference>
<feature type="transmembrane region" description="Helical" evidence="8">
    <location>
        <begin position="217"/>
        <end position="239"/>
    </location>
</feature>
<evidence type="ECO:0000256" key="2">
    <source>
        <dbReference type="ARBA" id="ARBA00006434"/>
    </source>
</evidence>
<evidence type="ECO:0000256" key="1">
    <source>
        <dbReference type="ARBA" id="ARBA00004141"/>
    </source>
</evidence>
<dbReference type="PANTHER" id="PTHR48086">
    <property type="entry name" value="SODIUM/PROLINE SYMPORTER-RELATED"/>
    <property type="match status" value="1"/>
</dbReference>
<feature type="transmembrane region" description="Helical" evidence="8">
    <location>
        <begin position="260"/>
        <end position="285"/>
    </location>
</feature>
<feature type="transmembrane region" description="Helical" evidence="8">
    <location>
        <begin position="6"/>
        <end position="23"/>
    </location>
</feature>
<dbReference type="PANTHER" id="PTHR48086:SF7">
    <property type="entry name" value="SODIUM-SOLUTE SYMPORTER-RELATED"/>
    <property type="match status" value="1"/>
</dbReference>
<evidence type="ECO:0000256" key="5">
    <source>
        <dbReference type="ARBA" id="ARBA00022989"/>
    </source>
</evidence>
<organism evidence="9 10">
    <name type="scientific">Fodinisporobacter ferrooxydans</name>
    <dbReference type="NCBI Taxonomy" id="2901836"/>
    <lineage>
        <taxon>Bacteria</taxon>
        <taxon>Bacillati</taxon>
        <taxon>Bacillota</taxon>
        <taxon>Bacilli</taxon>
        <taxon>Bacillales</taxon>
        <taxon>Alicyclobacillaceae</taxon>
        <taxon>Fodinisporobacter</taxon>
    </lineage>
</organism>
<feature type="transmembrane region" description="Helical" evidence="8">
    <location>
        <begin position="178"/>
        <end position="197"/>
    </location>
</feature>
<dbReference type="PROSITE" id="PS50283">
    <property type="entry name" value="NA_SOLUT_SYMP_3"/>
    <property type="match status" value="1"/>
</dbReference>
<feature type="transmembrane region" description="Helical" evidence="8">
    <location>
        <begin position="43"/>
        <end position="67"/>
    </location>
</feature>
<protein>
    <submittedName>
        <fullName evidence="9">Sodium:solute symporter family protein</fullName>
    </submittedName>
</protein>
<evidence type="ECO:0000256" key="8">
    <source>
        <dbReference type="SAM" id="Phobius"/>
    </source>
</evidence>
<feature type="transmembrane region" description="Helical" evidence="8">
    <location>
        <begin position="73"/>
        <end position="92"/>
    </location>
</feature>
<keyword evidence="6 8" id="KW-0472">Membrane</keyword>
<comment type="subcellular location">
    <subcellularLocation>
        <location evidence="1">Membrane</location>
        <topology evidence="1">Multi-pass membrane protein</topology>
    </subcellularLocation>
</comment>
<keyword evidence="4 8" id="KW-0812">Transmembrane</keyword>
<feature type="transmembrane region" description="Helical" evidence="8">
    <location>
        <begin position="297"/>
        <end position="318"/>
    </location>
</feature>
<comment type="similarity">
    <text evidence="2 7">Belongs to the sodium:solute symporter (SSF) (TC 2.A.21) family.</text>
</comment>
<feature type="transmembrane region" description="Helical" evidence="8">
    <location>
        <begin position="352"/>
        <end position="369"/>
    </location>
</feature>
<evidence type="ECO:0000256" key="4">
    <source>
        <dbReference type="ARBA" id="ARBA00022692"/>
    </source>
</evidence>
<keyword evidence="10" id="KW-1185">Reference proteome</keyword>
<gene>
    <name evidence="9" type="ORF">LSG31_06900</name>
</gene>
<evidence type="ECO:0000256" key="3">
    <source>
        <dbReference type="ARBA" id="ARBA00022448"/>
    </source>
</evidence>
<accession>A0ABY4CNH6</accession>
<evidence type="ECO:0000256" key="6">
    <source>
        <dbReference type="ARBA" id="ARBA00023136"/>
    </source>
</evidence>
<dbReference type="Pfam" id="PF00474">
    <property type="entry name" value="SSF"/>
    <property type="match status" value="1"/>
</dbReference>
<dbReference type="InterPro" id="IPR038377">
    <property type="entry name" value="Na/Glc_symporter_sf"/>
</dbReference>
<sequence length="370" mass="39347">MRPIFVIGMGIYVILVVILSIVAGRRIKDAKGFFLADKQLGWYLIAAGLISQAVGGGSTIGLAAAGYTLGMQAWWKLGPVVLGVLIMGLLLARPLANMRQITHPQILEDRFSNTARTTGLIYYLAQSISSVGAQMLALGALLSLVTGLPILMSAALAGVVMCIWVIFGGMLGTAWGDLVHWFIFVIGLIILIPLTLSRAGGLSHVLTAPGLKHGFGNIFNISPGVAIGFVILTLPSIFVRQAYFQRLLSEKSAKDGLVGTIIATIIMFPIYLLIPVIGLSGHYLFAHIKASEVFPSIAINLFPTALGVIFFAALASAIMSSAGGELLSATSNVTQDIYVRLINPSSSEKTKVRVARIVVVLLTIVSFLML</sequence>
<dbReference type="InterPro" id="IPR050277">
    <property type="entry name" value="Sodium:Solute_Symporter"/>
</dbReference>
<feature type="transmembrane region" description="Helical" evidence="8">
    <location>
        <begin position="120"/>
        <end position="144"/>
    </location>
</feature>
<name>A0ABY4CNH6_9BACL</name>
<evidence type="ECO:0000256" key="7">
    <source>
        <dbReference type="RuleBase" id="RU362091"/>
    </source>
</evidence>
<keyword evidence="5 8" id="KW-1133">Transmembrane helix</keyword>
<evidence type="ECO:0000313" key="9">
    <source>
        <dbReference type="EMBL" id="UOF91958.1"/>
    </source>
</evidence>
<proteinExistence type="inferred from homology"/>
<dbReference type="Proteomes" id="UP000830167">
    <property type="component" value="Chromosome"/>
</dbReference>
<dbReference type="CDD" id="cd10322">
    <property type="entry name" value="SLC5sbd"/>
    <property type="match status" value="1"/>
</dbReference>